<dbReference type="EMBL" id="WTVG01000003">
    <property type="protein sequence ID" value="NMG23483.1"/>
    <property type="molecule type" value="Genomic_DNA"/>
</dbReference>
<gene>
    <name evidence="1" type="ORF">GO606_01870</name>
</gene>
<comment type="caution">
    <text evidence="1">The sequence shown here is derived from an EMBL/GenBank/DDBJ whole genome shotgun (WGS) entry which is preliminary data.</text>
</comment>
<reference evidence="1" key="1">
    <citation type="submission" date="2019-12" db="EMBL/GenBank/DDBJ databases">
        <title>Comparative genomics gives insights into the taxonomy of the Azoarcus-Aromatoleum group and reveals separate origins of nif in the plant-associated Azoarcus and non-plant-associated Aromatoleum sub-groups.</title>
        <authorList>
            <person name="Lafos M."/>
            <person name="Maluk M."/>
            <person name="Batista M."/>
            <person name="Junghare M."/>
            <person name="Carmona M."/>
            <person name="Faoro H."/>
            <person name="Cruz L.M."/>
            <person name="Battistoni F."/>
            <person name="De Souza E."/>
            <person name="Pedrosa F."/>
            <person name="Chen W.-M."/>
            <person name="Poole P.S."/>
            <person name="Dixon R.A."/>
            <person name="James E.K."/>
        </authorList>
    </citation>
    <scope>NUCLEOTIDE SEQUENCE</scope>
    <source>
        <strain evidence="1">LuFRes1</strain>
    </source>
</reference>
<sequence>MSSSTDCAGIAHLLVAVAIGLAVSPLQAFRAMSEAAVDALETGRGERTPSEVGNATRTCARVYDFSAYRRPTTGTGGGVA</sequence>
<dbReference type="RefSeq" id="WP_169116895.1">
    <property type="nucleotide sequence ID" value="NZ_WTVG02000038.1"/>
</dbReference>
<accession>A0ABX1PHP6</accession>
<evidence type="ECO:0000313" key="1">
    <source>
        <dbReference type="EMBL" id="NMG23483.1"/>
    </source>
</evidence>
<evidence type="ECO:0000313" key="2">
    <source>
        <dbReference type="Proteomes" id="UP000615989"/>
    </source>
</evidence>
<proteinExistence type="predicted"/>
<protein>
    <submittedName>
        <fullName evidence="1">Uncharacterized protein</fullName>
    </submittedName>
</protein>
<name>A0ABX1PHP6_9RHOO</name>
<dbReference type="Proteomes" id="UP000615989">
    <property type="component" value="Unassembled WGS sequence"/>
</dbReference>
<organism evidence="1 2">
    <name type="scientific">Aromatoleum anaerobium</name>
    <dbReference type="NCBI Taxonomy" id="182180"/>
    <lineage>
        <taxon>Bacteria</taxon>
        <taxon>Pseudomonadati</taxon>
        <taxon>Pseudomonadota</taxon>
        <taxon>Betaproteobacteria</taxon>
        <taxon>Rhodocyclales</taxon>
        <taxon>Rhodocyclaceae</taxon>
        <taxon>Aromatoleum</taxon>
    </lineage>
</organism>
<keyword evidence="2" id="KW-1185">Reference proteome</keyword>